<dbReference type="GO" id="GO:0005737">
    <property type="term" value="C:cytoplasm"/>
    <property type="evidence" value="ECO:0007669"/>
    <property type="project" value="TreeGrafter"/>
</dbReference>
<accession>A0A8S2S0T1</accession>
<dbReference type="Pfam" id="PF01697">
    <property type="entry name" value="Glyco_transf_92"/>
    <property type="match status" value="1"/>
</dbReference>
<evidence type="ECO:0000256" key="7">
    <source>
        <dbReference type="ARBA" id="ARBA00023136"/>
    </source>
</evidence>
<evidence type="ECO:0000256" key="5">
    <source>
        <dbReference type="ARBA" id="ARBA00022692"/>
    </source>
</evidence>
<sequence>YKLGRIFDFVVSGDPFDVPPTSTLLLFLSGFEIEWPWLRFQCRFNLGKQITNGFVENKWDETLVTCPISPEVLLSNQMKFNVSIVSTQRQKHIISDVEIPLYVRRYHNISVYTMIRDKSRELTEWIEYHLLLGIEHFYLYDNFSNDEIGAVLKPYLEKNLVTIIRWPFKPNDGVYWNTIQRSSMNHALKNFGPFNRWMGYFDVDEYFQPNDMIANLITNSSTSLATLLDTAYPERDYPCGVQFEQWRISCFLSQTDLIQSRYSLTLEKCNVILDDRLRVPQKMFLRPKHIPILLNIHQLESGLEYKSNVSWREFGRFRHYHYGKVGDSEDLKKENARIDRTMDRYISILKQRIIKYQ</sequence>
<keyword evidence="7" id="KW-0472">Membrane</keyword>
<feature type="non-terminal residue" evidence="10">
    <location>
        <position position="1"/>
    </location>
</feature>
<keyword evidence="5" id="KW-0812">Transmembrane</keyword>
<dbReference type="AlphaFoldDB" id="A0A8S2S0T1"/>
<dbReference type="PANTHER" id="PTHR21461:SF69">
    <property type="entry name" value="GLYCOSYLTRANSFERASE FAMILY 92 PROTEIN"/>
    <property type="match status" value="1"/>
</dbReference>
<reference evidence="10" key="1">
    <citation type="submission" date="2021-02" db="EMBL/GenBank/DDBJ databases">
        <authorList>
            <person name="Nowell W R."/>
        </authorList>
    </citation>
    <scope>NUCLEOTIDE SEQUENCE</scope>
</reference>
<proteinExistence type="inferred from homology"/>
<name>A0A8S2S0T1_9BILA</name>
<organism evidence="10 11">
    <name type="scientific">Didymodactylos carnosus</name>
    <dbReference type="NCBI Taxonomy" id="1234261"/>
    <lineage>
        <taxon>Eukaryota</taxon>
        <taxon>Metazoa</taxon>
        <taxon>Spiralia</taxon>
        <taxon>Gnathifera</taxon>
        <taxon>Rotifera</taxon>
        <taxon>Eurotatoria</taxon>
        <taxon>Bdelloidea</taxon>
        <taxon>Philodinida</taxon>
        <taxon>Philodinidae</taxon>
        <taxon>Didymodactylos</taxon>
    </lineage>
</organism>
<protein>
    <recommendedName>
        <fullName evidence="8">Glycosyltransferase family 92 protein</fullName>
        <ecNumber evidence="8">2.4.1.-</ecNumber>
    </recommendedName>
</protein>
<dbReference type="InterPro" id="IPR008166">
    <property type="entry name" value="Glyco_transf_92"/>
</dbReference>
<evidence type="ECO:0000313" key="9">
    <source>
        <dbReference type="EMBL" id="CAF1390326.1"/>
    </source>
</evidence>
<dbReference type="Proteomes" id="UP000677228">
    <property type="component" value="Unassembled WGS sequence"/>
</dbReference>
<dbReference type="GO" id="GO:0016757">
    <property type="term" value="F:glycosyltransferase activity"/>
    <property type="evidence" value="ECO:0007669"/>
    <property type="project" value="UniProtKB-UniRule"/>
</dbReference>
<dbReference type="Proteomes" id="UP000682733">
    <property type="component" value="Unassembled WGS sequence"/>
</dbReference>
<comment type="caution">
    <text evidence="10">The sequence shown here is derived from an EMBL/GenBank/DDBJ whole genome shotgun (WGS) entry which is preliminary data.</text>
</comment>
<dbReference type="GO" id="GO:0016020">
    <property type="term" value="C:membrane"/>
    <property type="evidence" value="ECO:0007669"/>
    <property type="project" value="UniProtKB-SubCell"/>
</dbReference>
<evidence type="ECO:0000256" key="1">
    <source>
        <dbReference type="ARBA" id="ARBA00004167"/>
    </source>
</evidence>
<gene>
    <name evidence="9" type="ORF">OVA965_LOCUS32540</name>
    <name evidence="10" type="ORF">TMI583_LOCUS33399</name>
</gene>
<evidence type="ECO:0000256" key="6">
    <source>
        <dbReference type="ARBA" id="ARBA00022989"/>
    </source>
</evidence>
<dbReference type="EC" id="2.4.1.-" evidence="8"/>
<keyword evidence="3 8" id="KW-0328">Glycosyltransferase</keyword>
<evidence type="ECO:0000256" key="4">
    <source>
        <dbReference type="ARBA" id="ARBA00022679"/>
    </source>
</evidence>
<comment type="similarity">
    <text evidence="2 8">Belongs to the glycosyltransferase 92 family.</text>
</comment>
<comment type="subcellular location">
    <subcellularLocation>
        <location evidence="1">Membrane</location>
        <topology evidence="1">Single-pass membrane protein</topology>
    </subcellularLocation>
</comment>
<keyword evidence="4 8" id="KW-0808">Transferase</keyword>
<dbReference type="PANTHER" id="PTHR21461">
    <property type="entry name" value="GLYCOSYLTRANSFERASE FAMILY 92 PROTEIN"/>
    <property type="match status" value="1"/>
</dbReference>
<dbReference type="EMBL" id="CAJOBA010047158">
    <property type="protein sequence ID" value="CAF4197927.1"/>
    <property type="molecule type" value="Genomic_DNA"/>
</dbReference>
<evidence type="ECO:0000313" key="10">
    <source>
        <dbReference type="EMBL" id="CAF4197927.1"/>
    </source>
</evidence>
<evidence type="ECO:0000256" key="8">
    <source>
        <dbReference type="RuleBase" id="RU366017"/>
    </source>
</evidence>
<evidence type="ECO:0000313" key="11">
    <source>
        <dbReference type="Proteomes" id="UP000682733"/>
    </source>
</evidence>
<keyword evidence="6" id="KW-1133">Transmembrane helix</keyword>
<dbReference type="EMBL" id="CAJNOK010025454">
    <property type="protein sequence ID" value="CAF1390326.1"/>
    <property type="molecule type" value="Genomic_DNA"/>
</dbReference>
<evidence type="ECO:0000256" key="3">
    <source>
        <dbReference type="ARBA" id="ARBA00022676"/>
    </source>
</evidence>
<evidence type="ECO:0000256" key="2">
    <source>
        <dbReference type="ARBA" id="ARBA00007647"/>
    </source>
</evidence>